<dbReference type="Proteomes" id="UP001139502">
    <property type="component" value="Unassembled WGS sequence"/>
</dbReference>
<dbReference type="Gene3D" id="3.40.190.10">
    <property type="entry name" value="Periplasmic binding protein-like II"/>
    <property type="match status" value="1"/>
</dbReference>
<comment type="caution">
    <text evidence="3">The sequence shown here is derived from an EMBL/GenBank/DDBJ whole genome shotgun (WGS) entry which is preliminary data.</text>
</comment>
<protein>
    <recommendedName>
        <fullName evidence="2">ABC-type glycine betaine transport system substrate-binding domain-containing protein</fullName>
    </recommendedName>
</protein>
<dbReference type="RefSeq" id="WP_254165918.1">
    <property type="nucleotide sequence ID" value="NZ_JANAFB010000011.1"/>
</dbReference>
<name>A0A9X2HH55_9MICC</name>
<feature type="compositionally biased region" description="Polar residues" evidence="1">
    <location>
        <begin position="24"/>
        <end position="33"/>
    </location>
</feature>
<evidence type="ECO:0000256" key="1">
    <source>
        <dbReference type="SAM" id="MobiDB-lite"/>
    </source>
</evidence>
<feature type="domain" description="ABC-type glycine betaine transport system substrate-binding" evidence="2">
    <location>
        <begin position="117"/>
        <end position="377"/>
    </location>
</feature>
<dbReference type="SUPFAM" id="SSF53850">
    <property type="entry name" value="Periplasmic binding protein-like II"/>
    <property type="match status" value="1"/>
</dbReference>
<feature type="region of interest" description="Disordered" evidence="1">
    <location>
        <begin position="91"/>
        <end position="112"/>
    </location>
</feature>
<evidence type="ECO:0000313" key="4">
    <source>
        <dbReference type="Proteomes" id="UP001139502"/>
    </source>
</evidence>
<evidence type="ECO:0000259" key="2">
    <source>
        <dbReference type="Pfam" id="PF04069"/>
    </source>
</evidence>
<dbReference type="EMBL" id="JANAFB010000011">
    <property type="protein sequence ID" value="MCP3425626.1"/>
    <property type="molecule type" value="Genomic_DNA"/>
</dbReference>
<evidence type="ECO:0000313" key="3">
    <source>
        <dbReference type="EMBL" id="MCP3425626.1"/>
    </source>
</evidence>
<reference evidence="3" key="1">
    <citation type="submission" date="2022-06" db="EMBL/GenBank/DDBJ databases">
        <title>Rothia sp. isolated from sandalwood seedling.</title>
        <authorList>
            <person name="Tuikhar N."/>
            <person name="Kirdat K."/>
            <person name="Thorat V."/>
            <person name="Swetha P."/>
            <person name="Padma S."/>
            <person name="Sundararaj R."/>
            <person name="Yadav A."/>
        </authorList>
    </citation>
    <scope>NUCLEOTIDE SEQUENCE</scope>
    <source>
        <strain evidence="3">AR01</strain>
    </source>
</reference>
<sequence>MFGDESSFTVTNELVALEDGVTVKTRSTSSSIPGTCCDARTTTPRRRSPRPRRSGRPGHRDGLVTRRRALTGVAGAAGLLALGACGTGGSTGSGAGSGSGAATGAGGGSASGGSGVITVGSKGFSESWINGELYAQALRARGYEVDLKTNVGSAELIDAAQQSGQIDLYPEYTGVIVMTLAGEEELMDTGEGTYDFARRFEADRGVTVLNATPFENKNAIAVTRDFADQHGLRTIEDLRGIGDFTYSTYPENVSGGQGYDAIVAAYDLPNMGLQTLSIGLNYQALEKGEIQAADVFTTDPQLLRSDLVVLEDTKNLFGFQNVVPCLRTDLLDRVGDDVPELLDTISSLMTLEAVQAMNSASAINRLDPAQVAQRFLEANDLL</sequence>
<proteinExistence type="predicted"/>
<dbReference type="GO" id="GO:0022857">
    <property type="term" value="F:transmembrane transporter activity"/>
    <property type="evidence" value="ECO:0007669"/>
    <property type="project" value="InterPro"/>
</dbReference>
<feature type="region of interest" description="Disordered" evidence="1">
    <location>
        <begin position="23"/>
        <end position="64"/>
    </location>
</feature>
<keyword evidence="4" id="KW-1185">Reference proteome</keyword>
<dbReference type="GO" id="GO:0043190">
    <property type="term" value="C:ATP-binding cassette (ABC) transporter complex"/>
    <property type="evidence" value="ECO:0007669"/>
    <property type="project" value="InterPro"/>
</dbReference>
<dbReference type="Pfam" id="PF04069">
    <property type="entry name" value="OpuAC"/>
    <property type="match status" value="1"/>
</dbReference>
<organism evidence="3 4">
    <name type="scientific">Rothia santali</name>
    <dbReference type="NCBI Taxonomy" id="2949643"/>
    <lineage>
        <taxon>Bacteria</taxon>
        <taxon>Bacillati</taxon>
        <taxon>Actinomycetota</taxon>
        <taxon>Actinomycetes</taxon>
        <taxon>Micrococcales</taxon>
        <taxon>Micrococcaceae</taxon>
        <taxon>Rothia</taxon>
    </lineage>
</organism>
<dbReference type="Gene3D" id="3.40.190.120">
    <property type="entry name" value="Osmoprotection protein (prox), domain 2"/>
    <property type="match status" value="1"/>
</dbReference>
<dbReference type="AlphaFoldDB" id="A0A9X2HH55"/>
<dbReference type="InterPro" id="IPR007210">
    <property type="entry name" value="ABC_Gly_betaine_transp_sub-bd"/>
</dbReference>
<feature type="compositionally biased region" description="Basic residues" evidence="1">
    <location>
        <begin position="43"/>
        <end position="57"/>
    </location>
</feature>
<gene>
    <name evidence="3" type="ORF">NBM05_06260</name>
</gene>
<accession>A0A9X2HH55</accession>